<protein>
    <recommendedName>
        <fullName evidence="1">RelA/SpoT domain-containing protein</fullName>
    </recommendedName>
</protein>
<comment type="caution">
    <text evidence="2">The sequence shown here is derived from an EMBL/GenBank/DDBJ whole genome shotgun (WGS) entry which is preliminary data.</text>
</comment>
<proteinExistence type="predicted"/>
<organism evidence="2 3">
    <name type="scientific">Neofusicoccum ribis</name>
    <dbReference type="NCBI Taxonomy" id="45134"/>
    <lineage>
        <taxon>Eukaryota</taxon>
        <taxon>Fungi</taxon>
        <taxon>Dikarya</taxon>
        <taxon>Ascomycota</taxon>
        <taxon>Pezizomycotina</taxon>
        <taxon>Dothideomycetes</taxon>
        <taxon>Dothideomycetes incertae sedis</taxon>
        <taxon>Botryosphaeriales</taxon>
        <taxon>Botryosphaeriaceae</taxon>
        <taxon>Neofusicoccum</taxon>
    </lineage>
</organism>
<dbReference type="SMART" id="SM00954">
    <property type="entry name" value="RelA_SpoT"/>
    <property type="match status" value="1"/>
</dbReference>
<dbReference type="Proteomes" id="UP001521116">
    <property type="component" value="Unassembled WGS sequence"/>
</dbReference>
<dbReference type="EMBL" id="JAJVDC020000206">
    <property type="protein sequence ID" value="KAL1618542.1"/>
    <property type="molecule type" value="Genomic_DNA"/>
</dbReference>
<accession>A0ABR3SE64</accession>
<feature type="domain" description="RelA/SpoT" evidence="1">
    <location>
        <begin position="51"/>
        <end position="188"/>
    </location>
</feature>
<sequence length="451" mass="51069">MSSESRPNEPIEAFLENFKRQWAHYDALARSVRDICVKNLEGLGIRAIPTYRAKSEQSLRAKLCQMDQDTISGWVDGNSIRQDIFDLAGVRIALYYPQQKADVEQMIKSKFQWSTTKDHDQIAANNPAGYSPIFTGYRAKHYRVQLREEDTKPPLNSEDVIEIQVVSVLQHAWAEVHHDVLYKQLHGDASLGERRSLDGLNGVVQIGDLMLDGFHDLHVARIESENKHFSDKYELGSFLSKRLVQIAPNNSVRMGRVGILFKFLGLVERDTPRKLLSILEGLEKKGTSLSETAVAAAKKYGHEESTATIAIMDFVLSGISPLELLDITDGSDEKEKTFVQVLASTIITLDELFSPFFLWEKKFLAQRRTTKTKADLLWFIGSVSTIEMLSGESLPNDGERVRLRNLWSWFEGHADPAVQLVFGISKMGLLRDFPKEVARIAMLFPFLENLL</sequence>
<evidence type="ECO:0000259" key="1">
    <source>
        <dbReference type="SMART" id="SM00954"/>
    </source>
</evidence>
<dbReference type="InterPro" id="IPR007685">
    <property type="entry name" value="RelA_SpoT"/>
</dbReference>
<name>A0ABR3SE64_9PEZI</name>
<gene>
    <name evidence="2" type="ORF">SLS56_010516</name>
</gene>
<dbReference type="InterPro" id="IPR043519">
    <property type="entry name" value="NT_sf"/>
</dbReference>
<dbReference type="CDD" id="cd05399">
    <property type="entry name" value="NT_Rel-Spo_like"/>
    <property type="match status" value="1"/>
</dbReference>
<reference evidence="2 3" key="1">
    <citation type="submission" date="2024-02" db="EMBL/GenBank/DDBJ databases">
        <title>De novo assembly and annotation of 12 fungi associated with fruit tree decline syndrome in Ontario, Canada.</title>
        <authorList>
            <person name="Sulman M."/>
            <person name="Ellouze W."/>
            <person name="Ilyukhin E."/>
        </authorList>
    </citation>
    <scope>NUCLEOTIDE SEQUENCE [LARGE SCALE GENOMIC DNA]</scope>
    <source>
        <strain evidence="2 3">M1-105</strain>
    </source>
</reference>
<evidence type="ECO:0000313" key="3">
    <source>
        <dbReference type="Proteomes" id="UP001521116"/>
    </source>
</evidence>
<dbReference type="PANTHER" id="PTHR41773:SF1">
    <property type="entry name" value="RELA_SPOT DOMAIN-CONTAINING PROTEIN"/>
    <property type="match status" value="1"/>
</dbReference>
<evidence type="ECO:0000313" key="2">
    <source>
        <dbReference type="EMBL" id="KAL1618542.1"/>
    </source>
</evidence>
<dbReference type="Gene3D" id="3.30.460.10">
    <property type="entry name" value="Beta Polymerase, domain 2"/>
    <property type="match status" value="1"/>
</dbReference>
<dbReference type="PANTHER" id="PTHR41773">
    <property type="entry name" value="GTP PYROPHOSPHATASE-RELATED"/>
    <property type="match status" value="1"/>
</dbReference>
<keyword evidence="3" id="KW-1185">Reference proteome</keyword>
<dbReference type="SUPFAM" id="SSF81301">
    <property type="entry name" value="Nucleotidyltransferase"/>
    <property type="match status" value="1"/>
</dbReference>
<dbReference type="Pfam" id="PF04607">
    <property type="entry name" value="RelA_SpoT"/>
    <property type="match status" value="1"/>
</dbReference>